<accession>A0ABP9EWW8</accession>
<organism evidence="8 9">
    <name type="scientific">Ferrimonas pelagia</name>
    <dbReference type="NCBI Taxonomy" id="1177826"/>
    <lineage>
        <taxon>Bacteria</taxon>
        <taxon>Pseudomonadati</taxon>
        <taxon>Pseudomonadota</taxon>
        <taxon>Gammaproteobacteria</taxon>
        <taxon>Alteromonadales</taxon>
        <taxon>Ferrimonadaceae</taxon>
        <taxon>Ferrimonas</taxon>
    </lineage>
</organism>
<protein>
    <recommendedName>
        <fullName evidence="7">UPF0056 membrane protein</fullName>
    </recommendedName>
</protein>
<evidence type="ECO:0000256" key="3">
    <source>
        <dbReference type="ARBA" id="ARBA00022475"/>
    </source>
</evidence>
<feature type="transmembrane region" description="Helical" evidence="7">
    <location>
        <begin position="47"/>
        <end position="69"/>
    </location>
</feature>
<comment type="similarity">
    <text evidence="2 7">Belongs to the UPF0056 (MarC) family.</text>
</comment>
<keyword evidence="4 7" id="KW-0812">Transmembrane</keyword>
<evidence type="ECO:0000313" key="9">
    <source>
        <dbReference type="Proteomes" id="UP001499988"/>
    </source>
</evidence>
<keyword evidence="6 7" id="KW-0472">Membrane</keyword>
<sequence length="215" mass="22874">MRDAYTVELTLYLQFFLGLVAIVNPIGILPVFVTLTSHLSEAERRRTAIHANIAVVVILMVTMLAGQLILDMFSISLSAFRVAGGTLITFIAMSMLQGKLGEVKHNKAEDRESAARESVAVVPLALPLMAGPGAISSVIVYASEYSAPANLLGMSVAIGLFGLMSWAIFRLASVIFKLLGQTGINVITRIMGLLMLSIGIEVVAAGLKGLFPSLL</sequence>
<evidence type="ECO:0000256" key="6">
    <source>
        <dbReference type="ARBA" id="ARBA00023136"/>
    </source>
</evidence>
<dbReference type="EMBL" id="BAABJZ010000078">
    <property type="protein sequence ID" value="GAA4888956.1"/>
    <property type="molecule type" value="Genomic_DNA"/>
</dbReference>
<dbReference type="NCBIfam" id="TIGR00427">
    <property type="entry name" value="NAAT family transporter"/>
    <property type="match status" value="1"/>
</dbReference>
<comment type="subcellular location">
    <subcellularLocation>
        <location evidence="1 7">Cell membrane</location>
        <topology evidence="1 7">Multi-pass membrane protein</topology>
    </subcellularLocation>
</comment>
<feature type="transmembrane region" description="Helical" evidence="7">
    <location>
        <begin position="149"/>
        <end position="169"/>
    </location>
</feature>
<dbReference type="InterPro" id="IPR002771">
    <property type="entry name" value="Multi_antbiot-R_MarC"/>
</dbReference>
<feature type="transmembrane region" description="Helical" evidence="7">
    <location>
        <begin position="190"/>
        <end position="211"/>
    </location>
</feature>
<dbReference type="Proteomes" id="UP001499988">
    <property type="component" value="Unassembled WGS sequence"/>
</dbReference>
<keyword evidence="9" id="KW-1185">Reference proteome</keyword>
<name>A0ABP9EWW8_9GAMM</name>
<evidence type="ECO:0000256" key="5">
    <source>
        <dbReference type="ARBA" id="ARBA00022989"/>
    </source>
</evidence>
<evidence type="ECO:0000256" key="4">
    <source>
        <dbReference type="ARBA" id="ARBA00022692"/>
    </source>
</evidence>
<evidence type="ECO:0000256" key="2">
    <source>
        <dbReference type="ARBA" id="ARBA00009784"/>
    </source>
</evidence>
<dbReference type="Pfam" id="PF01914">
    <property type="entry name" value="MarC"/>
    <property type="match status" value="1"/>
</dbReference>
<evidence type="ECO:0000313" key="8">
    <source>
        <dbReference type="EMBL" id="GAA4888956.1"/>
    </source>
</evidence>
<comment type="caution">
    <text evidence="8">The sequence shown here is derived from an EMBL/GenBank/DDBJ whole genome shotgun (WGS) entry which is preliminary data.</text>
</comment>
<evidence type="ECO:0000256" key="1">
    <source>
        <dbReference type="ARBA" id="ARBA00004651"/>
    </source>
</evidence>
<evidence type="ECO:0000256" key="7">
    <source>
        <dbReference type="RuleBase" id="RU362048"/>
    </source>
</evidence>
<reference evidence="9" key="1">
    <citation type="journal article" date="2019" name="Int. J. Syst. Evol. Microbiol.">
        <title>The Global Catalogue of Microorganisms (GCM) 10K type strain sequencing project: providing services to taxonomists for standard genome sequencing and annotation.</title>
        <authorList>
            <consortium name="The Broad Institute Genomics Platform"/>
            <consortium name="The Broad Institute Genome Sequencing Center for Infectious Disease"/>
            <person name="Wu L."/>
            <person name="Ma J."/>
        </authorList>
    </citation>
    <scope>NUCLEOTIDE SEQUENCE [LARGE SCALE GENOMIC DNA]</scope>
    <source>
        <strain evidence="9">JCM 18401</strain>
    </source>
</reference>
<dbReference type="PANTHER" id="PTHR33508:SF1">
    <property type="entry name" value="UPF0056 MEMBRANE PROTEIN YHCE"/>
    <property type="match status" value="1"/>
</dbReference>
<proteinExistence type="inferred from homology"/>
<keyword evidence="3" id="KW-1003">Cell membrane</keyword>
<keyword evidence="5 7" id="KW-1133">Transmembrane helix</keyword>
<dbReference type="PANTHER" id="PTHR33508">
    <property type="entry name" value="UPF0056 MEMBRANE PROTEIN YHCE"/>
    <property type="match status" value="1"/>
</dbReference>
<dbReference type="NCBIfam" id="NF008320">
    <property type="entry name" value="PRK11111.1"/>
    <property type="match status" value="1"/>
</dbReference>
<feature type="transmembrane region" description="Helical" evidence="7">
    <location>
        <begin position="75"/>
        <end position="98"/>
    </location>
</feature>
<gene>
    <name evidence="8" type="ORF">GCM10023333_22820</name>
</gene>
<feature type="transmembrane region" description="Helical" evidence="7">
    <location>
        <begin position="12"/>
        <end position="35"/>
    </location>
</feature>
<feature type="transmembrane region" description="Helical" evidence="7">
    <location>
        <begin position="119"/>
        <end position="143"/>
    </location>
</feature>